<proteinExistence type="predicted"/>
<dbReference type="GO" id="GO:0061630">
    <property type="term" value="F:ubiquitin protein ligase activity"/>
    <property type="evidence" value="ECO:0007669"/>
    <property type="project" value="TreeGrafter"/>
</dbReference>
<gene>
    <name evidence="1" type="ORF">F511_04202</name>
</gene>
<dbReference type="GO" id="GO:0051865">
    <property type="term" value="P:protein autoubiquitination"/>
    <property type="evidence" value="ECO:0007669"/>
    <property type="project" value="TreeGrafter"/>
</dbReference>
<evidence type="ECO:0008006" key="3">
    <source>
        <dbReference type="Google" id="ProtNLM"/>
    </source>
</evidence>
<dbReference type="GO" id="GO:0000151">
    <property type="term" value="C:ubiquitin ligase complex"/>
    <property type="evidence" value="ECO:0007669"/>
    <property type="project" value="TreeGrafter"/>
</dbReference>
<name>A0A2Z7BIT5_9LAMI</name>
<organism evidence="1 2">
    <name type="scientific">Dorcoceras hygrometricum</name>
    <dbReference type="NCBI Taxonomy" id="472368"/>
    <lineage>
        <taxon>Eukaryota</taxon>
        <taxon>Viridiplantae</taxon>
        <taxon>Streptophyta</taxon>
        <taxon>Embryophyta</taxon>
        <taxon>Tracheophyta</taxon>
        <taxon>Spermatophyta</taxon>
        <taxon>Magnoliopsida</taxon>
        <taxon>eudicotyledons</taxon>
        <taxon>Gunneridae</taxon>
        <taxon>Pentapetalae</taxon>
        <taxon>asterids</taxon>
        <taxon>lamiids</taxon>
        <taxon>Lamiales</taxon>
        <taxon>Gesneriaceae</taxon>
        <taxon>Didymocarpoideae</taxon>
        <taxon>Trichosporeae</taxon>
        <taxon>Loxocarpinae</taxon>
        <taxon>Dorcoceras</taxon>
    </lineage>
</organism>
<reference evidence="1 2" key="1">
    <citation type="journal article" date="2015" name="Proc. Natl. Acad. Sci. U.S.A.">
        <title>The resurrection genome of Boea hygrometrica: A blueprint for survival of dehydration.</title>
        <authorList>
            <person name="Xiao L."/>
            <person name="Yang G."/>
            <person name="Zhang L."/>
            <person name="Yang X."/>
            <person name="Zhao S."/>
            <person name="Ji Z."/>
            <person name="Zhou Q."/>
            <person name="Hu M."/>
            <person name="Wang Y."/>
            <person name="Chen M."/>
            <person name="Xu Y."/>
            <person name="Jin H."/>
            <person name="Xiao X."/>
            <person name="Hu G."/>
            <person name="Bao F."/>
            <person name="Hu Y."/>
            <person name="Wan P."/>
            <person name="Li L."/>
            <person name="Deng X."/>
            <person name="Kuang T."/>
            <person name="Xiang C."/>
            <person name="Zhu J.K."/>
            <person name="Oliver M.J."/>
            <person name="He Y."/>
        </authorList>
    </citation>
    <scope>NUCLEOTIDE SEQUENCE [LARGE SCALE GENOMIC DNA]</scope>
    <source>
        <strain evidence="2">cv. XS01</strain>
    </source>
</reference>
<dbReference type="GO" id="GO:0030332">
    <property type="term" value="F:cyclin binding"/>
    <property type="evidence" value="ECO:0007669"/>
    <property type="project" value="TreeGrafter"/>
</dbReference>
<dbReference type="PROSITE" id="PS50007">
    <property type="entry name" value="PIPLC_X_DOMAIN"/>
    <property type="match status" value="1"/>
</dbReference>
<dbReference type="Pfam" id="PF09814">
    <property type="entry name" value="HECT_2"/>
    <property type="match status" value="2"/>
</dbReference>
<dbReference type="GO" id="GO:0005829">
    <property type="term" value="C:cytosol"/>
    <property type="evidence" value="ECO:0007669"/>
    <property type="project" value="TreeGrafter"/>
</dbReference>
<dbReference type="AlphaFoldDB" id="A0A2Z7BIT5"/>
<dbReference type="OrthoDB" id="781818at2759"/>
<accession>A0A2Z7BIT5</accession>
<dbReference type="GO" id="GO:0000209">
    <property type="term" value="P:protein polyubiquitination"/>
    <property type="evidence" value="ECO:0007669"/>
    <property type="project" value="TreeGrafter"/>
</dbReference>
<dbReference type="GO" id="GO:0006513">
    <property type="term" value="P:protein monoubiquitination"/>
    <property type="evidence" value="ECO:0007669"/>
    <property type="project" value="TreeGrafter"/>
</dbReference>
<dbReference type="InterPro" id="IPR019193">
    <property type="entry name" value="UBQ-conj_enz_E2-bd_prot"/>
</dbReference>
<evidence type="ECO:0000313" key="1">
    <source>
        <dbReference type="EMBL" id="KZV33977.1"/>
    </source>
</evidence>
<dbReference type="GO" id="GO:0031624">
    <property type="term" value="F:ubiquitin conjugating enzyme binding"/>
    <property type="evidence" value="ECO:0007669"/>
    <property type="project" value="TreeGrafter"/>
</dbReference>
<keyword evidence="2" id="KW-1185">Reference proteome</keyword>
<evidence type="ECO:0000313" key="2">
    <source>
        <dbReference type="Proteomes" id="UP000250235"/>
    </source>
</evidence>
<dbReference type="GO" id="GO:0043161">
    <property type="term" value="P:proteasome-mediated ubiquitin-dependent protein catabolic process"/>
    <property type="evidence" value="ECO:0007669"/>
    <property type="project" value="TreeGrafter"/>
</dbReference>
<dbReference type="EMBL" id="KV005645">
    <property type="protein sequence ID" value="KZV33977.1"/>
    <property type="molecule type" value="Genomic_DNA"/>
</dbReference>
<dbReference type="GO" id="GO:0005634">
    <property type="term" value="C:nucleus"/>
    <property type="evidence" value="ECO:0007669"/>
    <property type="project" value="TreeGrafter"/>
</dbReference>
<dbReference type="PANTHER" id="PTHR31531">
    <property type="entry name" value="E3 UBIQUITIN-PROTEIN LIGASE E3D FAMILY MEMBER"/>
    <property type="match status" value="1"/>
</dbReference>
<dbReference type="PANTHER" id="PTHR31531:SF2">
    <property type="entry name" value="E3 UBIQUITIN-PROTEIN LIGASE E3D"/>
    <property type="match status" value="1"/>
</dbReference>
<dbReference type="Proteomes" id="UP000250235">
    <property type="component" value="Unassembled WGS sequence"/>
</dbReference>
<protein>
    <recommendedName>
        <fullName evidence="3">Ubiquitin-conjugating enzyme E2C-binding protein</fullName>
    </recommendedName>
</protein>
<sequence>MPASSLADGPQIAASHNPSGWRFTWESQSHSPTLRLLMFNSAIKPSVHCRDLKFKLFAEQFLLKMSFSEGEAEEETSVHVPIPRVLIDLESPIHFRTFEDHIEVKLVLLLPVNHPLVSDFHSVVTADGPRELFLNLKKLSGMEEIHFYCKSCSNKLTRGIRCFDEMPSINWRDVADNWFGSCCCSFGGVGEKLVAKYAKSYTCAAGVCLLNETSVLLCKSDVLGCEFPFPDVQARMCCESEQNSTGYSGCDRVLLNGFSTQEHANCGNQHEEVSSGDDSTNFLHSMELDVTNSKHEPPRNVANDDSLPCTSQALQIKEMEALMNVPCADVKYQTSSCDTGCCPSLDGVYDELLENQKVFLDGFLGNGFIVKSSSLSKDIKWTGFCCPRCSSLVGSYPCFEDHVSLDGGIRLFKCCISTCLPSSGFCDAFRSYTLERMFARQLLESAEEELSFVTIVRDIQTKSPVLQITLLNPNSWCCSGCSVDHAVEPVTKLLMYPAIKVLFSTCSNAMEIDCRGVDGWEGEKKADEEVYMFSSQLRELVRCLELSNSWYPQSYKSLQGMLLSSIRR</sequence>